<evidence type="ECO:0000256" key="4">
    <source>
        <dbReference type="ARBA" id="ARBA00022448"/>
    </source>
</evidence>
<dbReference type="PROSITE" id="PS50846">
    <property type="entry name" value="HMA_2"/>
    <property type="match status" value="1"/>
</dbReference>
<keyword evidence="8 15" id="KW-0812">Transmembrane</keyword>
<dbReference type="OrthoDB" id="1493145at2"/>
<keyword evidence="18" id="KW-1185">Reference proteome</keyword>
<keyword evidence="5" id="KW-0475">Mercuric resistance</keyword>
<dbReference type="PROSITE" id="PS01047">
    <property type="entry name" value="HMA_1"/>
    <property type="match status" value="1"/>
</dbReference>
<evidence type="ECO:0000256" key="5">
    <source>
        <dbReference type="ARBA" id="ARBA00022466"/>
    </source>
</evidence>
<comment type="subcellular location">
    <subcellularLocation>
        <location evidence="1">Cell inner membrane</location>
        <topology evidence="1">Multi-pass membrane protein</topology>
    </subcellularLocation>
</comment>
<feature type="transmembrane region" description="Helical" evidence="15">
    <location>
        <begin position="61"/>
        <end position="78"/>
    </location>
</feature>
<evidence type="ECO:0000259" key="16">
    <source>
        <dbReference type="PROSITE" id="PS50846"/>
    </source>
</evidence>
<dbReference type="InterPro" id="IPR006121">
    <property type="entry name" value="HMA_dom"/>
</dbReference>
<keyword evidence="10" id="KW-0476">Mercury</keyword>
<dbReference type="InterPro" id="IPR036163">
    <property type="entry name" value="HMA_dom_sf"/>
</dbReference>
<dbReference type="GO" id="GO:0046872">
    <property type="term" value="F:metal ion binding"/>
    <property type="evidence" value="ECO:0007669"/>
    <property type="project" value="UniProtKB-KW"/>
</dbReference>
<evidence type="ECO:0000256" key="11">
    <source>
        <dbReference type="ARBA" id="ARBA00022989"/>
    </source>
</evidence>
<gene>
    <name evidence="17" type="ORF">C7S20_02410</name>
</gene>
<name>A0A2R3Z1S2_9FLAO</name>
<evidence type="ECO:0000256" key="3">
    <source>
        <dbReference type="ARBA" id="ARBA00017053"/>
    </source>
</evidence>
<dbReference type="FunFam" id="3.30.70.100:FF:000001">
    <property type="entry name" value="ATPase copper transporting beta"/>
    <property type="match status" value="1"/>
</dbReference>
<evidence type="ECO:0000256" key="12">
    <source>
        <dbReference type="ARBA" id="ARBA00023136"/>
    </source>
</evidence>
<dbReference type="Pfam" id="PF02411">
    <property type="entry name" value="MerT"/>
    <property type="match status" value="1"/>
</dbReference>
<evidence type="ECO:0000256" key="6">
    <source>
        <dbReference type="ARBA" id="ARBA00022475"/>
    </source>
</evidence>
<comment type="similarity">
    <text evidence="2">Belongs to the MerT family.</text>
</comment>
<dbReference type="SUPFAM" id="SSF55008">
    <property type="entry name" value="HMA, heavy metal-associated domain"/>
    <property type="match status" value="1"/>
</dbReference>
<keyword evidence="7" id="KW-0997">Cell inner membrane</keyword>
<dbReference type="InterPro" id="IPR017969">
    <property type="entry name" value="Heavy-metal-associated_CS"/>
</dbReference>
<evidence type="ECO:0000313" key="17">
    <source>
        <dbReference type="EMBL" id="AVR44206.1"/>
    </source>
</evidence>
<dbReference type="InterPro" id="IPR003457">
    <property type="entry name" value="Transprt_MerT"/>
</dbReference>
<evidence type="ECO:0000256" key="10">
    <source>
        <dbReference type="ARBA" id="ARBA00022914"/>
    </source>
</evidence>
<accession>A0A2R3Z1S2</accession>
<keyword evidence="9" id="KW-0479">Metal-binding</keyword>
<evidence type="ECO:0000256" key="13">
    <source>
        <dbReference type="ARBA" id="ARBA00030934"/>
    </source>
</evidence>
<dbReference type="Pfam" id="PF00403">
    <property type="entry name" value="HMA"/>
    <property type="match status" value="1"/>
</dbReference>
<dbReference type="GO" id="GO:0015097">
    <property type="term" value="F:mercury ion transmembrane transporter activity"/>
    <property type="evidence" value="ECO:0007669"/>
    <property type="project" value="InterPro"/>
</dbReference>
<proteinExistence type="inferred from homology"/>
<feature type="transmembrane region" description="Helical" evidence="15">
    <location>
        <begin position="21"/>
        <end position="49"/>
    </location>
</feature>
<keyword evidence="12 15" id="KW-0472">Membrane</keyword>
<dbReference type="AlphaFoldDB" id="A0A2R3Z1S2"/>
<dbReference type="CDD" id="cd00371">
    <property type="entry name" value="HMA"/>
    <property type="match status" value="1"/>
</dbReference>
<organism evidence="17 18">
    <name type="scientific">Christiangramia fulva</name>
    <dbReference type="NCBI Taxonomy" id="2126553"/>
    <lineage>
        <taxon>Bacteria</taxon>
        <taxon>Pseudomonadati</taxon>
        <taxon>Bacteroidota</taxon>
        <taxon>Flavobacteriia</taxon>
        <taxon>Flavobacteriales</taxon>
        <taxon>Flavobacteriaceae</taxon>
        <taxon>Christiangramia</taxon>
    </lineage>
</organism>
<evidence type="ECO:0000256" key="1">
    <source>
        <dbReference type="ARBA" id="ARBA00004429"/>
    </source>
</evidence>
<sequence length="208" mass="22695">MSFLTTNKGKKQNYRGKGATVSGIFAALAASSCCIPPVIAAIAGIGGIAGSLSWLETYRPYLIVLAIFAIGYAWYNYYQRQKSDECCAINAKPKWYQTKTYLLSASLFAALAVAFPYYSGIFFPSNNKEVVVVNNSDLQSNTFNIQGMTCNGCAAHVESEVKKLPGIFFVDAIYEKASAKVEFDRTKVSIGQIVAAINRTGYKVVKKN</sequence>
<evidence type="ECO:0000313" key="18">
    <source>
        <dbReference type="Proteomes" id="UP000241507"/>
    </source>
</evidence>
<evidence type="ECO:0000256" key="8">
    <source>
        <dbReference type="ARBA" id="ARBA00022692"/>
    </source>
</evidence>
<dbReference type="NCBIfam" id="NF033556">
    <property type="entry name" value="MerTP_fusion"/>
    <property type="match status" value="1"/>
</dbReference>
<dbReference type="EMBL" id="CP028136">
    <property type="protein sequence ID" value="AVR44206.1"/>
    <property type="molecule type" value="Genomic_DNA"/>
</dbReference>
<protein>
    <recommendedName>
        <fullName evidence="3">Mercuric transport protein MerT</fullName>
    </recommendedName>
    <alternativeName>
        <fullName evidence="13">Mercury ion transport protein</fullName>
    </alternativeName>
</protein>
<keyword evidence="11 15" id="KW-1133">Transmembrane helix</keyword>
<dbReference type="Gene3D" id="1.10.287.910">
    <property type="entry name" value="bacterial mercury transporter, merf"/>
    <property type="match status" value="1"/>
</dbReference>
<reference evidence="18" key="1">
    <citation type="submission" date="2018-03" db="EMBL/GenBank/DDBJ databases">
        <title>Gramella fulva sp. nov., isolated from a dry surface of tidal flat.</title>
        <authorList>
            <person name="Hwang S.H."/>
            <person name="Hwang W.M."/>
            <person name="Kang K."/>
            <person name="Ahn T.-Y."/>
        </authorList>
    </citation>
    <scope>NUCLEOTIDE SEQUENCE [LARGE SCALE GENOMIC DNA]</scope>
    <source>
        <strain evidence="18">SH35</strain>
    </source>
</reference>
<keyword evidence="4" id="KW-0813">Transport</keyword>
<evidence type="ECO:0000256" key="2">
    <source>
        <dbReference type="ARBA" id="ARBA00008224"/>
    </source>
</evidence>
<comment type="function">
    <text evidence="14">Involved in mercury resistance. Probably transfers a mercuric ion from the periplasmic Hg(2+)-binding protein MerP to the cytoplasmic mercuric reductase MerA.</text>
</comment>
<dbReference type="GO" id="GO:0005886">
    <property type="term" value="C:plasma membrane"/>
    <property type="evidence" value="ECO:0007669"/>
    <property type="project" value="UniProtKB-SubCell"/>
</dbReference>
<feature type="domain" description="HMA" evidence="16">
    <location>
        <begin position="139"/>
        <end position="205"/>
    </location>
</feature>
<evidence type="ECO:0000256" key="15">
    <source>
        <dbReference type="SAM" id="Phobius"/>
    </source>
</evidence>
<evidence type="ECO:0000256" key="9">
    <source>
        <dbReference type="ARBA" id="ARBA00022723"/>
    </source>
</evidence>
<evidence type="ECO:0000256" key="14">
    <source>
        <dbReference type="ARBA" id="ARBA00045720"/>
    </source>
</evidence>
<dbReference type="Gene3D" id="3.30.70.100">
    <property type="match status" value="1"/>
</dbReference>
<dbReference type="Proteomes" id="UP000241507">
    <property type="component" value="Chromosome"/>
</dbReference>
<dbReference type="RefSeq" id="WP_107010984.1">
    <property type="nucleotide sequence ID" value="NZ_CP028136.1"/>
</dbReference>
<evidence type="ECO:0000256" key="7">
    <source>
        <dbReference type="ARBA" id="ARBA00022519"/>
    </source>
</evidence>
<feature type="transmembrane region" description="Helical" evidence="15">
    <location>
        <begin position="99"/>
        <end position="118"/>
    </location>
</feature>
<keyword evidence="6" id="KW-1003">Cell membrane</keyword>
<dbReference type="KEGG" id="grs:C7S20_02410"/>